<organism evidence="4 5">
    <name type="scientific">Ruminococcus albus</name>
    <dbReference type="NCBI Taxonomy" id="1264"/>
    <lineage>
        <taxon>Bacteria</taxon>
        <taxon>Bacillati</taxon>
        <taxon>Bacillota</taxon>
        <taxon>Clostridia</taxon>
        <taxon>Eubacteriales</taxon>
        <taxon>Oscillospiraceae</taxon>
        <taxon>Ruminococcus</taxon>
    </lineage>
</organism>
<comment type="similarity">
    <text evidence="1">Belongs to the site-specific recombinase resolvase family.</text>
</comment>
<feature type="domain" description="Resolvase/invertase-type recombinase catalytic" evidence="3">
    <location>
        <begin position="1"/>
        <end position="65"/>
    </location>
</feature>
<dbReference type="SUPFAM" id="SSF53041">
    <property type="entry name" value="Resolvase-like"/>
    <property type="match status" value="1"/>
</dbReference>
<evidence type="ECO:0000313" key="5">
    <source>
        <dbReference type="Proteomes" id="UP000182192"/>
    </source>
</evidence>
<dbReference type="Pfam" id="PF00239">
    <property type="entry name" value="Resolvase"/>
    <property type="match status" value="1"/>
</dbReference>
<dbReference type="Proteomes" id="UP000182192">
    <property type="component" value="Unassembled WGS sequence"/>
</dbReference>
<accession>A0A1I1GYT1</accession>
<protein>
    <submittedName>
        <fullName evidence="4">Resolvase, N terminal domain</fullName>
    </submittedName>
</protein>
<evidence type="ECO:0000313" key="4">
    <source>
        <dbReference type="EMBL" id="SFC14323.1"/>
    </source>
</evidence>
<dbReference type="GO" id="GO:0003677">
    <property type="term" value="F:DNA binding"/>
    <property type="evidence" value="ECO:0007669"/>
    <property type="project" value="InterPro"/>
</dbReference>
<evidence type="ECO:0000256" key="2">
    <source>
        <dbReference type="SAM" id="Coils"/>
    </source>
</evidence>
<dbReference type="PROSITE" id="PS51736">
    <property type="entry name" value="RECOMBINASES_3"/>
    <property type="match status" value="1"/>
</dbReference>
<reference evidence="4 5" key="1">
    <citation type="submission" date="2016-10" db="EMBL/GenBank/DDBJ databases">
        <authorList>
            <person name="de Groot N.N."/>
        </authorList>
    </citation>
    <scope>NUCLEOTIDE SEQUENCE [LARGE SCALE GENOMIC DNA]</scope>
    <source>
        <strain evidence="4 5">AR67</strain>
    </source>
</reference>
<dbReference type="EMBL" id="FOKQ01000008">
    <property type="protein sequence ID" value="SFC14323.1"/>
    <property type="molecule type" value="Genomic_DNA"/>
</dbReference>
<dbReference type="InterPro" id="IPR036162">
    <property type="entry name" value="Resolvase-like_N_sf"/>
</dbReference>
<dbReference type="Gene3D" id="3.40.50.1390">
    <property type="entry name" value="Resolvase, N-terminal catalytic domain"/>
    <property type="match status" value="1"/>
</dbReference>
<feature type="coiled-coil region" evidence="2">
    <location>
        <begin position="1"/>
        <end position="28"/>
    </location>
</feature>
<evidence type="ECO:0000259" key="3">
    <source>
        <dbReference type="PROSITE" id="PS51736"/>
    </source>
</evidence>
<name>A0A1I1GYT1_RUMAL</name>
<keyword evidence="2" id="KW-0175">Coiled coil</keyword>
<dbReference type="CDD" id="cd03768">
    <property type="entry name" value="SR_ResInv"/>
    <property type="match status" value="1"/>
</dbReference>
<dbReference type="InterPro" id="IPR006119">
    <property type="entry name" value="Resolv_N"/>
</dbReference>
<sequence>MQDLLNIINELKKKNVELRSLKESLDTTTPQGKLMLTIFAGLAEFERDMIRQRQLEGIAIAKQQGLYKGRQPIPYDKALFKKECKKWRNGEQTARATMQ</sequence>
<dbReference type="PANTHER" id="PTHR30461">
    <property type="entry name" value="DNA-INVERTASE FROM LAMBDOID PROPHAGE"/>
    <property type="match status" value="1"/>
</dbReference>
<evidence type="ECO:0000256" key="1">
    <source>
        <dbReference type="ARBA" id="ARBA00009913"/>
    </source>
</evidence>
<gene>
    <name evidence="4" type="ORF">SAMN02910406_01213</name>
</gene>
<dbReference type="InterPro" id="IPR050639">
    <property type="entry name" value="SSR_resolvase"/>
</dbReference>
<dbReference type="PANTHER" id="PTHR30461:SF26">
    <property type="entry name" value="RESOLVASE HOMOLOG YNEB"/>
    <property type="match status" value="1"/>
</dbReference>
<dbReference type="GO" id="GO:0000150">
    <property type="term" value="F:DNA strand exchange activity"/>
    <property type="evidence" value="ECO:0007669"/>
    <property type="project" value="InterPro"/>
</dbReference>
<dbReference type="AlphaFoldDB" id="A0A1I1GYT1"/>
<proteinExistence type="inferred from homology"/>